<dbReference type="CDD" id="cd00067">
    <property type="entry name" value="GAL4"/>
    <property type="match status" value="1"/>
</dbReference>
<dbReference type="AlphaFoldDB" id="A0A2V1E5A6"/>
<reference evidence="6 7" key="1">
    <citation type="journal article" date="2018" name="Sci. Rep.">
        <title>Comparative genomics provides insights into the lifestyle and reveals functional heterogeneity of dark septate endophytic fungi.</title>
        <authorList>
            <person name="Knapp D.G."/>
            <person name="Nemeth J.B."/>
            <person name="Barry K."/>
            <person name="Hainaut M."/>
            <person name="Henrissat B."/>
            <person name="Johnson J."/>
            <person name="Kuo A."/>
            <person name="Lim J.H.P."/>
            <person name="Lipzen A."/>
            <person name="Nolan M."/>
            <person name="Ohm R.A."/>
            <person name="Tamas L."/>
            <person name="Grigoriev I.V."/>
            <person name="Spatafora J.W."/>
            <person name="Nagy L.G."/>
            <person name="Kovacs G.M."/>
        </authorList>
    </citation>
    <scope>NUCLEOTIDE SEQUENCE [LARGE SCALE GENOMIC DNA]</scope>
    <source>
        <strain evidence="6 7">DSE2036</strain>
    </source>
</reference>
<keyword evidence="7" id="KW-1185">Reference proteome</keyword>
<feature type="region of interest" description="Disordered" evidence="4">
    <location>
        <begin position="140"/>
        <end position="188"/>
    </location>
</feature>
<evidence type="ECO:0000259" key="5">
    <source>
        <dbReference type="PROSITE" id="PS50048"/>
    </source>
</evidence>
<evidence type="ECO:0000313" key="7">
    <source>
        <dbReference type="Proteomes" id="UP000244855"/>
    </source>
</evidence>
<dbReference type="EMBL" id="KZ805315">
    <property type="protein sequence ID" value="PVI05299.1"/>
    <property type="molecule type" value="Genomic_DNA"/>
</dbReference>
<feature type="region of interest" description="Disordered" evidence="4">
    <location>
        <begin position="1"/>
        <end position="59"/>
    </location>
</feature>
<dbReference type="SMART" id="SM00906">
    <property type="entry name" value="Fungal_trans"/>
    <property type="match status" value="1"/>
</dbReference>
<dbReference type="PROSITE" id="PS50048">
    <property type="entry name" value="ZN2_CY6_FUNGAL_2"/>
    <property type="match status" value="1"/>
</dbReference>
<dbReference type="PANTHER" id="PTHR46910:SF4">
    <property type="entry name" value="ZN(2)-C6 FUNGAL-TYPE DOMAIN-CONTAINING PROTEIN"/>
    <property type="match status" value="1"/>
</dbReference>
<evidence type="ECO:0000256" key="4">
    <source>
        <dbReference type="SAM" id="MobiDB-lite"/>
    </source>
</evidence>
<feature type="domain" description="Zn(2)-C6 fungal-type" evidence="5">
    <location>
        <begin position="62"/>
        <end position="92"/>
    </location>
</feature>
<dbReference type="InterPro" id="IPR007219">
    <property type="entry name" value="XnlR_reg_dom"/>
</dbReference>
<keyword evidence="1" id="KW-0479">Metal-binding</keyword>
<evidence type="ECO:0000313" key="6">
    <source>
        <dbReference type="EMBL" id="PVI05299.1"/>
    </source>
</evidence>
<evidence type="ECO:0000256" key="1">
    <source>
        <dbReference type="ARBA" id="ARBA00022723"/>
    </source>
</evidence>
<dbReference type="GO" id="GO:0008270">
    <property type="term" value="F:zinc ion binding"/>
    <property type="evidence" value="ECO:0007669"/>
    <property type="project" value="InterPro"/>
</dbReference>
<accession>A0A2V1E5A6</accession>
<dbReference type="PROSITE" id="PS00463">
    <property type="entry name" value="ZN2_CY6_FUNGAL_1"/>
    <property type="match status" value="1"/>
</dbReference>
<dbReference type="Proteomes" id="UP000244855">
    <property type="component" value="Unassembled WGS sequence"/>
</dbReference>
<dbReference type="InterPro" id="IPR036864">
    <property type="entry name" value="Zn2-C6_fun-type_DNA-bd_sf"/>
</dbReference>
<dbReference type="PANTHER" id="PTHR46910">
    <property type="entry name" value="TRANSCRIPTION FACTOR PDR1"/>
    <property type="match status" value="1"/>
</dbReference>
<gene>
    <name evidence="6" type="ORF">DM02DRAFT_715847</name>
</gene>
<keyword evidence="2" id="KW-0539">Nucleus</keyword>
<protein>
    <recommendedName>
        <fullName evidence="5">Zn(2)-C6 fungal-type domain-containing protein</fullName>
    </recommendedName>
</protein>
<feature type="compositionally biased region" description="Low complexity" evidence="4">
    <location>
        <begin position="772"/>
        <end position="786"/>
    </location>
</feature>
<dbReference type="Gene3D" id="4.10.240.10">
    <property type="entry name" value="Zn(2)-C6 fungal-type DNA-binding domain"/>
    <property type="match status" value="1"/>
</dbReference>
<dbReference type="Pfam" id="PF00172">
    <property type="entry name" value="Zn_clus"/>
    <property type="match status" value="1"/>
</dbReference>
<dbReference type="CDD" id="cd12148">
    <property type="entry name" value="fungal_TF_MHR"/>
    <property type="match status" value="1"/>
</dbReference>
<dbReference type="SMART" id="SM00066">
    <property type="entry name" value="GAL4"/>
    <property type="match status" value="1"/>
</dbReference>
<dbReference type="SUPFAM" id="SSF57701">
    <property type="entry name" value="Zn2/Cys6 DNA-binding domain"/>
    <property type="match status" value="1"/>
</dbReference>
<dbReference type="OrthoDB" id="4456959at2759"/>
<dbReference type="GO" id="GO:0003677">
    <property type="term" value="F:DNA binding"/>
    <property type="evidence" value="ECO:0007669"/>
    <property type="project" value="InterPro"/>
</dbReference>
<keyword evidence="3" id="KW-0175">Coiled coil</keyword>
<proteinExistence type="predicted"/>
<organism evidence="6 7">
    <name type="scientific">Periconia macrospinosa</name>
    <dbReference type="NCBI Taxonomy" id="97972"/>
    <lineage>
        <taxon>Eukaryota</taxon>
        <taxon>Fungi</taxon>
        <taxon>Dikarya</taxon>
        <taxon>Ascomycota</taxon>
        <taxon>Pezizomycotina</taxon>
        <taxon>Dothideomycetes</taxon>
        <taxon>Pleosporomycetidae</taxon>
        <taxon>Pleosporales</taxon>
        <taxon>Massarineae</taxon>
        <taxon>Periconiaceae</taxon>
        <taxon>Periconia</taxon>
    </lineage>
</organism>
<dbReference type="InterPro" id="IPR050987">
    <property type="entry name" value="AtrR-like"/>
</dbReference>
<feature type="region of interest" description="Disordered" evidence="4">
    <location>
        <begin position="749"/>
        <end position="792"/>
    </location>
</feature>
<evidence type="ECO:0000256" key="2">
    <source>
        <dbReference type="ARBA" id="ARBA00023242"/>
    </source>
</evidence>
<feature type="coiled-coil region" evidence="3">
    <location>
        <begin position="106"/>
        <end position="133"/>
    </location>
</feature>
<dbReference type="GO" id="GO:0000981">
    <property type="term" value="F:DNA-binding transcription factor activity, RNA polymerase II-specific"/>
    <property type="evidence" value="ECO:0007669"/>
    <property type="project" value="InterPro"/>
</dbReference>
<feature type="compositionally biased region" description="Polar residues" evidence="4">
    <location>
        <begin position="857"/>
        <end position="867"/>
    </location>
</feature>
<feature type="region of interest" description="Disordered" evidence="4">
    <location>
        <begin position="851"/>
        <end position="897"/>
    </location>
</feature>
<feature type="compositionally biased region" description="Polar residues" evidence="4">
    <location>
        <begin position="23"/>
        <end position="37"/>
    </location>
</feature>
<sequence>MAPKRPSEGDLNLPPATKHLKTESSATQSPTPVQQHPQHALPSDYSGSVKKKLANSSRTGQACDRCKVRKIRCDPRPEGCSPCAQNRTPCQTTDRITGRATTRGQVEAMEGENAYLRSQVAELQAQLKDLGVEPRTPAYNNLAPSTGPSWSSSGATSDPWNEASQRQTTPPHMPGYAPASGLEKNKPLPQFKHASFGDNYLGLSSSDPLLSNIKGTSISVFGHEIDITDFVDHRQYDNSAMSYNHFIRIAMNIDHVEPVPLPDYHELSEYCKIYLRSLNPYTMLVDKRDLMNLVWRVGNEPHYKPTAAETSTLHGVLATLKYQIAVRNGQSSIDDALQHYRYSLSFFRELLLSHTWRDVQALAILSHHLRNFPKPGAAWYMSSTTFLLAVELGFHRSRKAWADGSSKMDKLEIEMRKRIFWTMHALIINLSGRLGRPMPISLNEVDVEFPEPLDDSLPGDDVNATPFRKCSFQIGIQISKFTVHLSRLYTTLYSLSRVDSSSYADTVRRLEAGLRQWKEEQPYELQDSGRASRDDFVFALFLEYWYQEYLLLLYHPAVCRSRDAGVISSNSDRCLVASQKMLHTCNELRKLRSLDIPWINAVTYVAAIFTTLFIHVQRKDEIGSVEMTKLRDDMDQWLQVMGDWGQLIGSGNGLQQAIRSIVERSLGDINESIFKRTASQSLAQVALQTPQEPPATSVYTNGNPHAPYANPTGTTSEPVVAASNQAYTTPPATSMYAFHNGITGTANSVPHHATGGYDHPPYANSQDSSMTSSHAAALQAATSNAAPPRPEDQYVYSNPPVGNNGHPSAYGTNGVSPEDWIRFTRTYMQQTPPQGDYLNTATTLMELGSGRDAVSQAPGNEGQSSLSEGPLMQGPGASPMQWPGVQTSFHSNGHPGL</sequence>
<feature type="compositionally biased region" description="Polar residues" evidence="4">
    <location>
        <begin position="140"/>
        <end position="170"/>
    </location>
</feature>
<dbReference type="Pfam" id="PF04082">
    <property type="entry name" value="Fungal_trans"/>
    <property type="match status" value="1"/>
</dbReference>
<evidence type="ECO:0000256" key="3">
    <source>
        <dbReference type="SAM" id="Coils"/>
    </source>
</evidence>
<dbReference type="GO" id="GO:0006351">
    <property type="term" value="P:DNA-templated transcription"/>
    <property type="evidence" value="ECO:0007669"/>
    <property type="project" value="InterPro"/>
</dbReference>
<dbReference type="STRING" id="97972.A0A2V1E5A6"/>
<dbReference type="InterPro" id="IPR001138">
    <property type="entry name" value="Zn2Cys6_DnaBD"/>
</dbReference>
<name>A0A2V1E5A6_9PLEO</name>